<organism evidence="7 8">
    <name type="scientific">Candidatus Blautia pullistercoris</name>
    <dbReference type="NCBI Taxonomy" id="2838499"/>
    <lineage>
        <taxon>Bacteria</taxon>
        <taxon>Bacillati</taxon>
        <taxon>Bacillota</taxon>
        <taxon>Clostridia</taxon>
        <taxon>Lachnospirales</taxon>
        <taxon>Lachnospiraceae</taxon>
        <taxon>Blautia</taxon>
    </lineage>
</organism>
<evidence type="ECO:0000256" key="2">
    <source>
        <dbReference type="ARBA" id="ARBA00022692"/>
    </source>
</evidence>
<feature type="domain" description="Integral membrane bound transporter" evidence="6">
    <location>
        <begin position="44"/>
        <end position="165"/>
    </location>
</feature>
<accession>A0A9D1VM45</accession>
<feature type="transmembrane region" description="Helical" evidence="5">
    <location>
        <begin position="12"/>
        <end position="29"/>
    </location>
</feature>
<comment type="subcellular location">
    <subcellularLocation>
        <location evidence="1">Membrane</location>
        <topology evidence="1">Multi-pass membrane protein</topology>
    </subcellularLocation>
</comment>
<name>A0A9D1VM45_9FIRM</name>
<feature type="transmembrane region" description="Helical" evidence="5">
    <location>
        <begin position="71"/>
        <end position="90"/>
    </location>
</feature>
<keyword evidence="2 5" id="KW-0812">Transmembrane</keyword>
<feature type="transmembrane region" description="Helical" evidence="5">
    <location>
        <begin position="96"/>
        <end position="115"/>
    </location>
</feature>
<feature type="transmembrane region" description="Helical" evidence="5">
    <location>
        <begin position="156"/>
        <end position="174"/>
    </location>
</feature>
<evidence type="ECO:0000256" key="3">
    <source>
        <dbReference type="ARBA" id="ARBA00022989"/>
    </source>
</evidence>
<keyword evidence="3 5" id="KW-1133">Transmembrane helix</keyword>
<evidence type="ECO:0000313" key="7">
    <source>
        <dbReference type="EMBL" id="HIX37936.1"/>
    </source>
</evidence>
<dbReference type="AlphaFoldDB" id="A0A9D1VM45"/>
<dbReference type="Proteomes" id="UP000824230">
    <property type="component" value="Unassembled WGS sequence"/>
</dbReference>
<gene>
    <name evidence="7" type="ORF">H9738_08725</name>
</gene>
<sequence>MNEEKVKITGLDVRIAVAVAICYLTSTVLKQFGIMVSWGDVKLEIIQGMTSCFACLLCCQDNTRISWKSGINRLIITAIGGIVGICVVLADEKIGNPWVMAVLVPLGVLLTMILCKAAKVPYINARIGGLTFILVSCTLAGTARVLYAGFRLISTLYGVLITLLVTWVFTGLLGSRNQKLPDNT</sequence>
<dbReference type="GO" id="GO:0016020">
    <property type="term" value="C:membrane"/>
    <property type="evidence" value="ECO:0007669"/>
    <property type="project" value="UniProtKB-SubCell"/>
</dbReference>
<proteinExistence type="predicted"/>
<comment type="caution">
    <text evidence="7">The sequence shown here is derived from an EMBL/GenBank/DDBJ whole genome shotgun (WGS) entry which is preliminary data.</text>
</comment>
<evidence type="ECO:0000313" key="8">
    <source>
        <dbReference type="Proteomes" id="UP000824230"/>
    </source>
</evidence>
<evidence type="ECO:0000259" key="6">
    <source>
        <dbReference type="Pfam" id="PF13515"/>
    </source>
</evidence>
<evidence type="ECO:0000256" key="5">
    <source>
        <dbReference type="SAM" id="Phobius"/>
    </source>
</evidence>
<protein>
    <submittedName>
        <fullName evidence="7">FUSC family protein</fullName>
    </submittedName>
</protein>
<feature type="transmembrane region" description="Helical" evidence="5">
    <location>
        <begin position="127"/>
        <end position="150"/>
    </location>
</feature>
<evidence type="ECO:0000256" key="1">
    <source>
        <dbReference type="ARBA" id="ARBA00004141"/>
    </source>
</evidence>
<reference evidence="7" key="2">
    <citation type="submission" date="2021-04" db="EMBL/GenBank/DDBJ databases">
        <authorList>
            <person name="Gilroy R."/>
        </authorList>
    </citation>
    <scope>NUCLEOTIDE SEQUENCE</scope>
    <source>
        <strain evidence="7">ChiHjej12B11-1927</strain>
    </source>
</reference>
<dbReference type="EMBL" id="DXFG01000175">
    <property type="protein sequence ID" value="HIX37936.1"/>
    <property type="molecule type" value="Genomic_DNA"/>
</dbReference>
<evidence type="ECO:0000256" key="4">
    <source>
        <dbReference type="ARBA" id="ARBA00023136"/>
    </source>
</evidence>
<reference evidence="7" key="1">
    <citation type="journal article" date="2021" name="PeerJ">
        <title>Extensive microbial diversity within the chicken gut microbiome revealed by metagenomics and culture.</title>
        <authorList>
            <person name="Gilroy R."/>
            <person name="Ravi A."/>
            <person name="Getino M."/>
            <person name="Pursley I."/>
            <person name="Horton D.L."/>
            <person name="Alikhan N.F."/>
            <person name="Baker D."/>
            <person name="Gharbi K."/>
            <person name="Hall N."/>
            <person name="Watson M."/>
            <person name="Adriaenssens E.M."/>
            <person name="Foster-Nyarko E."/>
            <person name="Jarju S."/>
            <person name="Secka A."/>
            <person name="Antonio M."/>
            <person name="Oren A."/>
            <person name="Chaudhuri R.R."/>
            <person name="La Ragione R."/>
            <person name="Hildebrand F."/>
            <person name="Pallen M.J."/>
        </authorList>
    </citation>
    <scope>NUCLEOTIDE SEQUENCE</scope>
    <source>
        <strain evidence="7">ChiHjej12B11-1927</strain>
    </source>
</reference>
<keyword evidence="4 5" id="KW-0472">Membrane</keyword>
<dbReference type="InterPro" id="IPR049453">
    <property type="entry name" value="Memb_transporter_dom"/>
</dbReference>
<dbReference type="Pfam" id="PF13515">
    <property type="entry name" value="FUSC_2"/>
    <property type="match status" value="1"/>
</dbReference>